<protein>
    <submittedName>
        <fullName evidence="2">Uncharacterized protein</fullName>
    </submittedName>
</protein>
<feature type="region of interest" description="Disordered" evidence="1">
    <location>
        <begin position="1"/>
        <end position="25"/>
    </location>
</feature>
<dbReference type="InterPro" id="IPR007110">
    <property type="entry name" value="Ig-like_dom"/>
</dbReference>
<name>A0A7R8ZTZ8_9CRUS</name>
<organism evidence="2">
    <name type="scientific">Cyprideis torosa</name>
    <dbReference type="NCBI Taxonomy" id="163714"/>
    <lineage>
        <taxon>Eukaryota</taxon>
        <taxon>Metazoa</taxon>
        <taxon>Ecdysozoa</taxon>
        <taxon>Arthropoda</taxon>
        <taxon>Crustacea</taxon>
        <taxon>Oligostraca</taxon>
        <taxon>Ostracoda</taxon>
        <taxon>Podocopa</taxon>
        <taxon>Podocopida</taxon>
        <taxon>Cytherocopina</taxon>
        <taxon>Cytheroidea</taxon>
        <taxon>Cytherideidae</taxon>
        <taxon>Cyprideis</taxon>
    </lineage>
</organism>
<dbReference type="PROSITE" id="PS50835">
    <property type="entry name" value="IG_LIKE"/>
    <property type="match status" value="1"/>
</dbReference>
<feature type="compositionally biased region" description="Acidic residues" evidence="1">
    <location>
        <begin position="1"/>
        <end position="12"/>
    </location>
</feature>
<evidence type="ECO:0000256" key="1">
    <source>
        <dbReference type="SAM" id="MobiDB-lite"/>
    </source>
</evidence>
<dbReference type="OrthoDB" id="6351205at2759"/>
<dbReference type="SMART" id="SM00409">
    <property type="entry name" value="IG"/>
    <property type="match status" value="1"/>
</dbReference>
<gene>
    <name evidence="2" type="ORF">CTOB1V02_LOCUS9570</name>
</gene>
<dbReference type="PANTHER" id="PTHR21261">
    <property type="entry name" value="BEAT PROTEIN"/>
    <property type="match status" value="1"/>
</dbReference>
<dbReference type="AlphaFoldDB" id="A0A7R8ZTZ8"/>
<dbReference type="InterPro" id="IPR013783">
    <property type="entry name" value="Ig-like_fold"/>
</dbReference>
<dbReference type="InterPro" id="IPR003599">
    <property type="entry name" value="Ig_sub"/>
</dbReference>
<evidence type="ECO:0000313" key="2">
    <source>
        <dbReference type="EMBL" id="CAD7231726.1"/>
    </source>
</evidence>
<dbReference type="Gene3D" id="2.60.40.10">
    <property type="entry name" value="Immunoglobulins"/>
    <property type="match status" value="1"/>
</dbReference>
<dbReference type="PANTHER" id="PTHR21261:SF15">
    <property type="entry name" value="BEATEN PATH IIIA, ISOFORM D-RELATED"/>
    <property type="match status" value="1"/>
</dbReference>
<reference evidence="2" key="1">
    <citation type="submission" date="2020-11" db="EMBL/GenBank/DDBJ databases">
        <authorList>
            <person name="Tran Van P."/>
        </authorList>
    </citation>
    <scope>NUCLEOTIDE SEQUENCE</scope>
</reference>
<proteinExistence type="predicted"/>
<dbReference type="EMBL" id="OB663816">
    <property type="protein sequence ID" value="CAD7231726.1"/>
    <property type="molecule type" value="Genomic_DNA"/>
</dbReference>
<dbReference type="Pfam" id="PF13927">
    <property type="entry name" value="Ig_3"/>
    <property type="match status" value="1"/>
</dbReference>
<feature type="non-terminal residue" evidence="2">
    <location>
        <position position="1"/>
    </location>
</feature>
<dbReference type="InterPro" id="IPR036179">
    <property type="entry name" value="Ig-like_dom_sf"/>
</dbReference>
<dbReference type="SUPFAM" id="SSF48726">
    <property type="entry name" value="Immunoglobulin"/>
    <property type="match status" value="1"/>
</dbReference>
<sequence>VPPAEEQNDEGLDVPRPRVSRSPRIPPSSLYSVTLASNKMGIKQRIALSEYWGKQTHSSQLQQNSAFVPVLSHSVEPQGVIEQRIALSEYWGKQTHSSQLQQNSAFVPVLRQSQSSGFGIINGNIGQSQHLLFPSAPSHQATHLTPMGKMGMDSDPETEEGVVSGVVSAPTPLEGFFYINQQRRNQAPLPPHASGGLRMNGIKGASYVSEGQDVTLTCDYDLEGLPLYEVRWYKGDSISLENQISRYPFKTYDIYKFISSDHTSSDAQSLYLRGVTREASDTYCCEVKVGGPRYLTRNACAELVVAVRGRLSIDGVYSGQEVRGEKEVHANCTYAGSNPYANLQWYMDGLKVPDLNGSRCYPQGSVIQYPPESQNGLEVAFLGLMVRFCPQRGLSFAHPVSLHLECRAEVANVYYDNQTVNITIWDPAQPVTKFEPRYPAFGNSYTSSAAPCCSPLLLPVSMFVVLLDLVSQISLSRSCEASET</sequence>
<accession>A0A7R8ZTZ8</accession>